<evidence type="ECO:0000313" key="2">
    <source>
        <dbReference type="WBParaSite" id="PDA_v2.g20516.t1"/>
    </source>
</evidence>
<sequence length="382" mass="43053">MLKKKLRYVRPLVRLFAIDSTDTLVTISNWSTIWDGVRVFKRQSSTHPIYQGMAFVDNNLYAIRKEDSVQPFAVMLDVNNVENVLHKVQLNTEFSQIEAVTSDWVANRLLFVAGHDIFQIVLDTFDSLSVATPQKVFSLSTGAQDAKQLLFDPFSNSAYLLTTNGSLFRIDLNHGTEQNLALSLECLKSQTITSIMTDFKWNRAASPTIYALTWNGIIAIDSNSNSNNKCTDIKIQWDKFGEKGIKSVQTISIADKLFVFGTPTDLIIYDRSTESLSTLPMKNTPLKQILAVSQSSQPYPERTCFQLPPPETIQFNVTNEGRTGALISVEEPIPSNSCTNISFPPTQYDVHFRRAKTDKVKHFRSISNNIHIENGILDKETE</sequence>
<evidence type="ECO:0000313" key="1">
    <source>
        <dbReference type="Proteomes" id="UP000887578"/>
    </source>
</evidence>
<keyword evidence="1" id="KW-1185">Reference proteome</keyword>
<protein>
    <submittedName>
        <fullName evidence="2">Uncharacterized protein</fullName>
    </submittedName>
</protein>
<dbReference type="Proteomes" id="UP000887578">
    <property type="component" value="Unplaced"/>
</dbReference>
<proteinExistence type="predicted"/>
<accession>A0A914Q058</accession>
<reference evidence="2" key="1">
    <citation type="submission" date="2022-11" db="UniProtKB">
        <authorList>
            <consortium name="WormBaseParasite"/>
        </authorList>
    </citation>
    <scope>IDENTIFICATION</scope>
</reference>
<dbReference type="AlphaFoldDB" id="A0A914Q058"/>
<name>A0A914Q058_9BILA</name>
<dbReference type="SUPFAM" id="SSF101898">
    <property type="entry name" value="NHL repeat"/>
    <property type="match status" value="1"/>
</dbReference>
<organism evidence="1 2">
    <name type="scientific">Panagrolaimus davidi</name>
    <dbReference type="NCBI Taxonomy" id="227884"/>
    <lineage>
        <taxon>Eukaryota</taxon>
        <taxon>Metazoa</taxon>
        <taxon>Ecdysozoa</taxon>
        <taxon>Nematoda</taxon>
        <taxon>Chromadorea</taxon>
        <taxon>Rhabditida</taxon>
        <taxon>Tylenchina</taxon>
        <taxon>Panagrolaimomorpha</taxon>
        <taxon>Panagrolaimoidea</taxon>
        <taxon>Panagrolaimidae</taxon>
        <taxon>Panagrolaimus</taxon>
    </lineage>
</organism>
<dbReference type="WBParaSite" id="PDA_v2.g20516.t1">
    <property type="protein sequence ID" value="PDA_v2.g20516.t1"/>
    <property type="gene ID" value="PDA_v2.g20516"/>
</dbReference>